<dbReference type="CDD" id="cd00830">
    <property type="entry name" value="KAS_III"/>
    <property type="match status" value="1"/>
</dbReference>
<comment type="catalytic activity">
    <reaction evidence="10">
        <text>malonyl-[ACP] + acetyl-CoA + H(+) = 3-oxobutanoyl-[ACP] + CO2 + CoA</text>
        <dbReference type="Rhea" id="RHEA:12080"/>
        <dbReference type="Rhea" id="RHEA-COMP:9623"/>
        <dbReference type="Rhea" id="RHEA-COMP:9625"/>
        <dbReference type="ChEBI" id="CHEBI:15378"/>
        <dbReference type="ChEBI" id="CHEBI:16526"/>
        <dbReference type="ChEBI" id="CHEBI:57287"/>
        <dbReference type="ChEBI" id="CHEBI:57288"/>
        <dbReference type="ChEBI" id="CHEBI:78449"/>
        <dbReference type="ChEBI" id="CHEBI:78450"/>
        <dbReference type="EC" id="2.3.1.180"/>
    </reaction>
    <physiologicalReaction direction="left-to-right" evidence="10">
        <dbReference type="Rhea" id="RHEA:12081"/>
    </physiologicalReaction>
</comment>
<feature type="domain" description="Beta-ketoacyl-[acyl-carrier-protein] synthase III C-terminal" evidence="15">
    <location>
        <begin position="231"/>
        <end position="320"/>
    </location>
</feature>
<comment type="caution">
    <text evidence="17">The sequence shown here is derived from an EMBL/GenBank/DDBJ whole genome shotgun (WGS) entry which is preliminary data.</text>
</comment>
<feature type="active site" evidence="14">
    <location>
        <position position="111"/>
    </location>
</feature>
<keyword evidence="6 14" id="KW-0443">Lipid metabolism</keyword>
<evidence type="ECO:0000256" key="1">
    <source>
        <dbReference type="ARBA" id="ARBA00005194"/>
    </source>
</evidence>
<feature type="active site" evidence="14">
    <location>
        <position position="247"/>
    </location>
</feature>
<evidence type="ECO:0000256" key="14">
    <source>
        <dbReference type="HAMAP-Rule" id="MF_01815"/>
    </source>
</evidence>
<keyword evidence="9 14" id="KW-0012">Acyltransferase</keyword>
<dbReference type="EMBL" id="DXDD01000079">
    <property type="protein sequence ID" value="HIY60243.1"/>
    <property type="molecule type" value="Genomic_DNA"/>
</dbReference>
<evidence type="ECO:0000256" key="9">
    <source>
        <dbReference type="ARBA" id="ARBA00023315"/>
    </source>
</evidence>
<evidence type="ECO:0000313" key="18">
    <source>
        <dbReference type="Proteomes" id="UP000824007"/>
    </source>
</evidence>
<evidence type="ECO:0000256" key="4">
    <source>
        <dbReference type="ARBA" id="ARBA00022679"/>
    </source>
</evidence>
<comment type="subcellular location">
    <subcellularLocation>
        <location evidence="14">Cytoplasm</location>
    </subcellularLocation>
</comment>
<comment type="catalytic activity">
    <reaction evidence="11">
        <text>(2S)-2-methylbutanoyl-CoA + malonyl-[ACP] + H(+) = (4S)-4-methyl-3-oxohexanoyl-[ACP] + CO2 + CoA</text>
        <dbReference type="Rhea" id="RHEA:42276"/>
        <dbReference type="Rhea" id="RHEA-COMP:9623"/>
        <dbReference type="Rhea" id="RHEA-COMP:17148"/>
        <dbReference type="ChEBI" id="CHEBI:15378"/>
        <dbReference type="ChEBI" id="CHEBI:16526"/>
        <dbReference type="ChEBI" id="CHEBI:57287"/>
        <dbReference type="ChEBI" id="CHEBI:78449"/>
        <dbReference type="ChEBI" id="CHEBI:88166"/>
        <dbReference type="ChEBI" id="CHEBI:167462"/>
        <dbReference type="EC" id="2.3.1.300"/>
    </reaction>
    <physiologicalReaction direction="left-to-right" evidence="11">
        <dbReference type="Rhea" id="RHEA:42277"/>
    </physiologicalReaction>
</comment>
<evidence type="ECO:0000256" key="6">
    <source>
        <dbReference type="ARBA" id="ARBA00023098"/>
    </source>
</evidence>
<evidence type="ECO:0000259" key="15">
    <source>
        <dbReference type="Pfam" id="PF08541"/>
    </source>
</evidence>
<accession>A0A9D1YPV4</accession>
<evidence type="ECO:0000256" key="5">
    <source>
        <dbReference type="ARBA" id="ARBA00022832"/>
    </source>
</evidence>
<evidence type="ECO:0000256" key="13">
    <source>
        <dbReference type="ARBA" id="ARBA00052985"/>
    </source>
</evidence>
<dbReference type="Pfam" id="PF08541">
    <property type="entry name" value="ACP_syn_III_C"/>
    <property type="match status" value="1"/>
</dbReference>
<evidence type="ECO:0000256" key="11">
    <source>
        <dbReference type="ARBA" id="ARBA00052407"/>
    </source>
</evidence>
<dbReference type="GO" id="GO:0006633">
    <property type="term" value="P:fatty acid biosynthetic process"/>
    <property type="evidence" value="ECO:0007669"/>
    <property type="project" value="UniProtKB-UniRule"/>
</dbReference>
<comment type="function">
    <text evidence="14">Catalyzes the condensation reaction of fatty acid synthesis by the addition to an acyl acceptor of two carbons from malonyl-ACP. Catalyzes the first condensation reaction which initiates fatty acid synthesis and may therefore play a role in governing the total rate of fatty acid production. Possesses both acetoacetyl-ACP synthase and acetyl transacylase activities. Its substrate specificity determines the biosynthesis of branched-chain and/or straight-chain of fatty acids.</text>
</comment>
<keyword evidence="14" id="KW-0963">Cytoplasm</keyword>
<dbReference type="InterPro" id="IPR004655">
    <property type="entry name" value="FabH"/>
</dbReference>
<feature type="domain" description="Beta-ketoacyl-[acyl-carrier-protein] synthase III N-terminal" evidence="16">
    <location>
        <begin position="105"/>
        <end position="181"/>
    </location>
</feature>
<keyword evidence="4 14" id="KW-0808">Transferase</keyword>
<keyword evidence="7 14" id="KW-0275">Fatty acid biosynthesis</keyword>
<dbReference type="SUPFAM" id="SSF53901">
    <property type="entry name" value="Thiolase-like"/>
    <property type="match status" value="1"/>
</dbReference>
<proteinExistence type="inferred from homology"/>
<comment type="pathway">
    <text evidence="1 14">Lipid metabolism; fatty acid biosynthesis.</text>
</comment>
<comment type="subunit">
    <text evidence="14">Homodimer.</text>
</comment>
<dbReference type="InterPro" id="IPR013751">
    <property type="entry name" value="ACP_syn_III_N"/>
</dbReference>
<evidence type="ECO:0000259" key="16">
    <source>
        <dbReference type="Pfam" id="PF08545"/>
    </source>
</evidence>
<dbReference type="InterPro" id="IPR013747">
    <property type="entry name" value="ACP_syn_III_C"/>
</dbReference>
<dbReference type="Pfam" id="PF08545">
    <property type="entry name" value="ACP_syn_III"/>
    <property type="match status" value="1"/>
</dbReference>
<dbReference type="HAMAP" id="MF_01815">
    <property type="entry name" value="FabH"/>
    <property type="match status" value="1"/>
</dbReference>
<dbReference type="NCBIfam" id="TIGR00747">
    <property type="entry name" value="fabH"/>
    <property type="match status" value="1"/>
</dbReference>
<dbReference type="Proteomes" id="UP000824007">
    <property type="component" value="Unassembled WGS sequence"/>
</dbReference>
<evidence type="ECO:0000256" key="12">
    <source>
        <dbReference type="ARBA" id="ARBA00052467"/>
    </source>
</evidence>
<comment type="catalytic activity">
    <reaction evidence="13">
        <text>3-methylbutanoyl-CoA + malonyl-[ACP] + H(+) = 5-methyl-3-oxohexanoyl-[ACP] + CO2 + CoA</text>
        <dbReference type="Rhea" id="RHEA:42272"/>
        <dbReference type="Rhea" id="RHEA-COMP:9623"/>
        <dbReference type="Rhea" id="RHEA-COMP:9941"/>
        <dbReference type="ChEBI" id="CHEBI:15378"/>
        <dbReference type="ChEBI" id="CHEBI:16526"/>
        <dbReference type="ChEBI" id="CHEBI:57287"/>
        <dbReference type="ChEBI" id="CHEBI:57345"/>
        <dbReference type="ChEBI" id="CHEBI:78449"/>
        <dbReference type="ChEBI" id="CHEBI:78822"/>
        <dbReference type="EC" id="2.3.1.300"/>
    </reaction>
    <physiologicalReaction direction="left-to-right" evidence="13">
        <dbReference type="Rhea" id="RHEA:42273"/>
    </physiologicalReaction>
</comment>
<keyword evidence="3 14" id="KW-0444">Lipid biosynthesis</keyword>
<dbReference type="GO" id="GO:0004315">
    <property type="term" value="F:3-oxoacyl-[acyl-carrier-protein] synthase activity"/>
    <property type="evidence" value="ECO:0007669"/>
    <property type="project" value="InterPro"/>
</dbReference>
<feature type="region of interest" description="ACP-binding" evidence="14">
    <location>
        <begin position="248"/>
        <end position="252"/>
    </location>
</feature>
<dbReference type="PANTHER" id="PTHR43091">
    <property type="entry name" value="3-OXOACYL-[ACYL-CARRIER-PROTEIN] SYNTHASE"/>
    <property type="match status" value="1"/>
</dbReference>
<evidence type="ECO:0000313" key="17">
    <source>
        <dbReference type="EMBL" id="HIY60243.1"/>
    </source>
</evidence>
<evidence type="ECO:0000256" key="7">
    <source>
        <dbReference type="ARBA" id="ARBA00023160"/>
    </source>
</evidence>
<dbReference type="PANTHER" id="PTHR43091:SF1">
    <property type="entry name" value="BETA-KETOACYL-[ACYL-CARRIER-PROTEIN] SYNTHASE III, CHLOROPLASTIC"/>
    <property type="match status" value="1"/>
</dbReference>
<name>A0A9D1YPV4_9FIRM</name>
<dbReference type="GO" id="GO:0005737">
    <property type="term" value="C:cytoplasm"/>
    <property type="evidence" value="ECO:0007669"/>
    <property type="project" value="UniProtKB-SubCell"/>
</dbReference>
<reference evidence="17" key="1">
    <citation type="journal article" date="2021" name="PeerJ">
        <title>Extensive microbial diversity within the chicken gut microbiome revealed by metagenomics and culture.</title>
        <authorList>
            <person name="Gilroy R."/>
            <person name="Ravi A."/>
            <person name="Getino M."/>
            <person name="Pursley I."/>
            <person name="Horton D.L."/>
            <person name="Alikhan N.F."/>
            <person name="Baker D."/>
            <person name="Gharbi K."/>
            <person name="Hall N."/>
            <person name="Watson M."/>
            <person name="Adriaenssens E.M."/>
            <person name="Foster-Nyarko E."/>
            <person name="Jarju S."/>
            <person name="Secka A."/>
            <person name="Antonio M."/>
            <person name="Oren A."/>
            <person name="Chaudhuri R.R."/>
            <person name="La Ragione R."/>
            <person name="Hildebrand F."/>
            <person name="Pallen M.J."/>
        </authorList>
    </citation>
    <scope>NUCLEOTIDE SEQUENCE</scope>
    <source>
        <strain evidence="17">ChiSxjej3B15-24422</strain>
    </source>
</reference>
<evidence type="ECO:0000256" key="8">
    <source>
        <dbReference type="ARBA" id="ARBA00023268"/>
    </source>
</evidence>
<gene>
    <name evidence="14" type="primary">fabH</name>
    <name evidence="17" type="ORF">H9831_06130</name>
</gene>
<dbReference type="NCBIfam" id="NF006829">
    <property type="entry name" value="PRK09352.1"/>
    <property type="match status" value="1"/>
</dbReference>
<keyword evidence="8 14" id="KW-0511">Multifunctional enzyme</keyword>
<dbReference type="Gene3D" id="3.40.47.10">
    <property type="match status" value="1"/>
</dbReference>
<dbReference type="FunFam" id="3.40.47.10:FF:000004">
    <property type="entry name" value="3-oxoacyl-[acyl-carrier-protein] synthase 3"/>
    <property type="match status" value="1"/>
</dbReference>
<protein>
    <recommendedName>
        <fullName evidence="14">Beta-ketoacyl-[acyl-carrier-protein] synthase III</fullName>
        <shortName evidence="14">Beta-ketoacyl-ACP synthase III</shortName>
        <shortName evidence="14">KAS III</shortName>
        <ecNumber evidence="14">2.3.1.180</ecNumber>
    </recommendedName>
    <alternativeName>
        <fullName evidence="14">3-oxoacyl-[acyl-carrier-protein] synthase 3</fullName>
    </alternativeName>
    <alternativeName>
        <fullName evidence="14">3-oxoacyl-[acyl-carrier-protein] synthase III</fullName>
    </alternativeName>
</protein>
<evidence type="ECO:0000256" key="2">
    <source>
        <dbReference type="ARBA" id="ARBA00008642"/>
    </source>
</evidence>
<comment type="domain">
    <text evidence="14">The last Arg residue of the ACP-binding site is essential for the weak association between ACP/AcpP and FabH.</text>
</comment>
<sequence>MTSRITGTGSCLADVCVTNDWLSGIMDTSDEWIRTRTGIRERHLAKEMTTTDMAYEAAVQALSQAGVAAEDLDLIVVGTVTADHVTPSAACELQARLGADHAMAFDINGACSGFLFAIETADAFLQTGRFRKALVLGAESLSRIMDWSDRSTCVLFGDGAGAAVLEPSETGILGYDQGCDGKKGSALLCVNRKNHNPLTEEEQIVDYVHMDGQEVYRFAVTTVPASIQRALDDAGLKAEEIKYFVLHQANVRIIQSVAKRLHVPEEKFPIGLDHCGNMSAASVPVLLDEISRKGMLEKGDRIVLSGFGGGLTWGSLVLEW</sequence>
<feature type="active site" evidence="14">
    <location>
        <position position="277"/>
    </location>
</feature>
<dbReference type="GO" id="GO:0033818">
    <property type="term" value="F:beta-ketoacyl-acyl-carrier-protein synthase III activity"/>
    <property type="evidence" value="ECO:0007669"/>
    <property type="project" value="UniProtKB-UniRule"/>
</dbReference>
<dbReference type="EC" id="2.3.1.180" evidence="14"/>
<dbReference type="AlphaFoldDB" id="A0A9D1YPV4"/>
<comment type="similarity">
    <text evidence="2 14">Belongs to the thiolase-like superfamily. FabH family.</text>
</comment>
<reference evidence="17" key="2">
    <citation type="submission" date="2021-04" db="EMBL/GenBank/DDBJ databases">
        <authorList>
            <person name="Gilroy R."/>
        </authorList>
    </citation>
    <scope>NUCLEOTIDE SEQUENCE</scope>
    <source>
        <strain evidence="17">ChiSxjej3B15-24422</strain>
    </source>
</reference>
<evidence type="ECO:0000256" key="10">
    <source>
        <dbReference type="ARBA" id="ARBA00051096"/>
    </source>
</evidence>
<dbReference type="InterPro" id="IPR016039">
    <property type="entry name" value="Thiolase-like"/>
</dbReference>
<organism evidence="17 18">
    <name type="scientific">Candidatus Eisenbergiella pullistercoris</name>
    <dbReference type="NCBI Taxonomy" id="2838555"/>
    <lineage>
        <taxon>Bacteria</taxon>
        <taxon>Bacillati</taxon>
        <taxon>Bacillota</taxon>
        <taxon>Clostridia</taxon>
        <taxon>Lachnospirales</taxon>
        <taxon>Lachnospiraceae</taxon>
        <taxon>Eisenbergiella</taxon>
    </lineage>
</organism>
<evidence type="ECO:0000256" key="3">
    <source>
        <dbReference type="ARBA" id="ARBA00022516"/>
    </source>
</evidence>
<keyword evidence="5 14" id="KW-0276">Fatty acid metabolism</keyword>
<comment type="catalytic activity">
    <reaction evidence="12">
        <text>2-methylpropanoyl-CoA + malonyl-[ACP] + H(+) = 4-methyl-3-oxopentanoyl-[ACP] + CO2 + CoA</text>
        <dbReference type="Rhea" id="RHEA:42268"/>
        <dbReference type="Rhea" id="RHEA-COMP:9623"/>
        <dbReference type="Rhea" id="RHEA-COMP:9940"/>
        <dbReference type="ChEBI" id="CHEBI:15378"/>
        <dbReference type="ChEBI" id="CHEBI:16526"/>
        <dbReference type="ChEBI" id="CHEBI:57287"/>
        <dbReference type="ChEBI" id="CHEBI:57338"/>
        <dbReference type="ChEBI" id="CHEBI:78449"/>
        <dbReference type="ChEBI" id="CHEBI:78820"/>
        <dbReference type="EC" id="2.3.1.300"/>
    </reaction>
    <physiologicalReaction direction="left-to-right" evidence="12">
        <dbReference type="Rhea" id="RHEA:42269"/>
    </physiologicalReaction>
</comment>